<dbReference type="InterPro" id="IPR058627">
    <property type="entry name" value="MdtA-like_C"/>
</dbReference>
<dbReference type="GO" id="GO:1990961">
    <property type="term" value="P:xenobiotic detoxification by transmembrane export across the plasma membrane"/>
    <property type="evidence" value="ECO:0007669"/>
    <property type="project" value="InterPro"/>
</dbReference>
<feature type="domain" description="Multidrug resistance protein MdtA-like beta-barrel" evidence="13">
    <location>
        <begin position="221"/>
        <end position="309"/>
    </location>
</feature>
<dbReference type="Pfam" id="PF25944">
    <property type="entry name" value="Beta-barrel_RND"/>
    <property type="match status" value="1"/>
</dbReference>
<evidence type="ECO:0000259" key="12">
    <source>
        <dbReference type="Pfam" id="PF25917"/>
    </source>
</evidence>
<evidence type="ECO:0000256" key="8">
    <source>
        <dbReference type="SAM" id="Coils"/>
    </source>
</evidence>
<dbReference type="PANTHER" id="PTHR30469">
    <property type="entry name" value="MULTIDRUG RESISTANCE PROTEIN MDTA"/>
    <property type="match status" value="1"/>
</dbReference>
<dbReference type="Pfam" id="PF25876">
    <property type="entry name" value="HH_MFP_RND"/>
    <property type="match status" value="1"/>
</dbReference>
<evidence type="ECO:0000259" key="11">
    <source>
        <dbReference type="Pfam" id="PF25876"/>
    </source>
</evidence>
<dbReference type="InterPro" id="IPR030190">
    <property type="entry name" value="MacA_alpha-hairpin_sf"/>
</dbReference>
<dbReference type="Gene3D" id="2.40.50.100">
    <property type="match status" value="1"/>
</dbReference>
<dbReference type="SUPFAM" id="SSF111369">
    <property type="entry name" value="HlyD-like secretion proteins"/>
    <property type="match status" value="1"/>
</dbReference>
<accession>A0AB39HET7</accession>
<keyword evidence="7 10" id="KW-0472">Membrane</keyword>
<gene>
    <name evidence="15" type="ORF">AB0763_17190</name>
</gene>
<dbReference type="PANTHER" id="PTHR30469:SF33">
    <property type="entry name" value="SLR1207 PROTEIN"/>
    <property type="match status" value="1"/>
</dbReference>
<feature type="coiled-coil region" evidence="8">
    <location>
        <begin position="99"/>
        <end position="164"/>
    </location>
</feature>
<dbReference type="NCBIfam" id="TIGR01730">
    <property type="entry name" value="RND_mfp"/>
    <property type="match status" value="1"/>
</dbReference>
<keyword evidence="5" id="KW-0997">Cell inner membrane</keyword>
<dbReference type="InterPro" id="IPR058625">
    <property type="entry name" value="MdtA-like_BSH"/>
</dbReference>
<dbReference type="AlphaFoldDB" id="A0AB39HET7"/>
<keyword evidence="10" id="KW-0812">Transmembrane</keyword>
<evidence type="ECO:0000256" key="6">
    <source>
        <dbReference type="ARBA" id="ARBA00023054"/>
    </source>
</evidence>
<dbReference type="Gene3D" id="2.40.30.170">
    <property type="match status" value="1"/>
</dbReference>
<feature type="domain" description="Multidrug resistance protein MdtA-like alpha-helical hairpin" evidence="11">
    <location>
        <begin position="106"/>
        <end position="182"/>
    </location>
</feature>
<protein>
    <submittedName>
        <fullName evidence="15">Efflux RND transporter periplasmic adaptor subunit</fullName>
    </submittedName>
</protein>
<dbReference type="GO" id="GO:0015562">
    <property type="term" value="F:efflux transmembrane transporter activity"/>
    <property type="evidence" value="ECO:0007669"/>
    <property type="project" value="TreeGrafter"/>
</dbReference>
<sequence>MKKQSKYLLFIIVFIALIGGTVYFYWRPTPAPEYVTEPVRYGSIEQTVLANGMIHASKLVSVGSQVSGQIKTLAVSLGQKVKKGDLIAQIDDLTQRNTLKEAQASLQSIDAQLNAKKAQIEQAKLEFERQTRMLKDKASSQADFESAKATYQVYQAEYQQLLAERKQAVISVDSAKLDLSYTTITATMDGTVVYTSVSEGQTVNASQSTPTIVELANLDQMTIKAEISEADVINVKPGQAVYFTILGQSQHPFHTTVRAIEPGPTLMDGDDSDLTSSDDDAIYYNGLFDVDNPDQQLRIGMTAQVSIVLEKAEHTLLVPAQVLKPGKRPGRYNVPILEDGQLVNKPVKVGINNKIQAQILEGLNEGDRVILGAPSQNASQSGRRSGPPMRF</sequence>
<dbReference type="Pfam" id="PF25917">
    <property type="entry name" value="BSH_RND"/>
    <property type="match status" value="1"/>
</dbReference>
<dbReference type="InterPro" id="IPR006143">
    <property type="entry name" value="RND_pump_MFP"/>
</dbReference>
<dbReference type="RefSeq" id="WP_306099671.1">
    <property type="nucleotide sequence ID" value="NZ_CP162602.1"/>
</dbReference>
<evidence type="ECO:0000256" key="4">
    <source>
        <dbReference type="ARBA" id="ARBA00022475"/>
    </source>
</evidence>
<dbReference type="GO" id="GO:1990281">
    <property type="term" value="C:efflux pump complex"/>
    <property type="evidence" value="ECO:0007669"/>
    <property type="project" value="TreeGrafter"/>
</dbReference>
<reference evidence="15" key="1">
    <citation type="submission" date="2024-07" db="EMBL/GenBank/DDBJ databases">
        <title>Genome Analysis of a Potential Novel Vibrio Species Secreting pH- and Thermo-stable Alginate Lyase and its Application in Producing Alginate Oligosaccharides.</title>
        <authorList>
            <person name="Huang H."/>
            <person name="Bao K."/>
        </authorList>
    </citation>
    <scope>NUCLEOTIDE SEQUENCE</scope>
    <source>
        <strain evidence="15">HB236076</strain>
        <plasmid evidence="15">p-HB236076</plasmid>
    </source>
</reference>
<keyword evidence="15" id="KW-0614">Plasmid</keyword>
<feature type="domain" description="Multidrug resistance protein MdtA-like barrel-sandwich hybrid" evidence="12">
    <location>
        <begin position="59"/>
        <end position="213"/>
    </location>
</feature>
<dbReference type="GO" id="GO:0030313">
    <property type="term" value="C:cell envelope"/>
    <property type="evidence" value="ECO:0007669"/>
    <property type="project" value="UniProtKB-SubCell"/>
</dbReference>
<feature type="compositionally biased region" description="Polar residues" evidence="9">
    <location>
        <begin position="374"/>
        <end position="383"/>
    </location>
</feature>
<keyword evidence="4" id="KW-1003">Cell membrane</keyword>
<evidence type="ECO:0000313" key="15">
    <source>
        <dbReference type="EMBL" id="XDK26756.1"/>
    </source>
</evidence>
<dbReference type="GO" id="GO:0019898">
    <property type="term" value="C:extrinsic component of membrane"/>
    <property type="evidence" value="ECO:0007669"/>
    <property type="project" value="InterPro"/>
</dbReference>
<evidence type="ECO:0000256" key="1">
    <source>
        <dbReference type="ARBA" id="ARBA00004236"/>
    </source>
</evidence>
<organism evidence="15">
    <name type="scientific">Vibrio sp. HB236076</name>
    <dbReference type="NCBI Taxonomy" id="3232307"/>
    <lineage>
        <taxon>Bacteria</taxon>
        <taxon>Pseudomonadati</taxon>
        <taxon>Pseudomonadota</taxon>
        <taxon>Gammaproteobacteria</taxon>
        <taxon>Vibrionales</taxon>
        <taxon>Vibrionaceae</taxon>
        <taxon>Vibrio</taxon>
    </lineage>
</organism>
<proteinExistence type="inferred from homology"/>
<dbReference type="InterPro" id="IPR058624">
    <property type="entry name" value="MdtA-like_HH"/>
</dbReference>
<feature type="transmembrane region" description="Helical" evidence="10">
    <location>
        <begin position="7"/>
        <end position="26"/>
    </location>
</feature>
<dbReference type="KEGG" id="vih:AB0763_17190"/>
<comment type="similarity">
    <text evidence="2">Belongs to the membrane fusion protein (MFP) (TC 8.A.1) family.</text>
</comment>
<dbReference type="EMBL" id="CP162602">
    <property type="protein sequence ID" value="XDK26756.1"/>
    <property type="molecule type" value="Genomic_DNA"/>
</dbReference>
<geneLocation type="plasmid" evidence="15">
    <name>p-HB236076</name>
</geneLocation>
<feature type="domain" description="Multidrug resistance protein MdtA-like C-terminal permuted SH3" evidence="14">
    <location>
        <begin position="316"/>
        <end position="371"/>
    </location>
</feature>
<dbReference type="InterPro" id="IPR058626">
    <property type="entry name" value="MdtA-like_b-barrel"/>
</dbReference>
<dbReference type="Pfam" id="PF25967">
    <property type="entry name" value="RND-MFP_C"/>
    <property type="match status" value="1"/>
</dbReference>
<dbReference type="GO" id="GO:1990195">
    <property type="term" value="C:macrolide transmembrane transporter complex"/>
    <property type="evidence" value="ECO:0007669"/>
    <property type="project" value="InterPro"/>
</dbReference>
<keyword evidence="10" id="KW-1133">Transmembrane helix</keyword>
<evidence type="ECO:0000256" key="2">
    <source>
        <dbReference type="ARBA" id="ARBA00009477"/>
    </source>
</evidence>
<dbReference type="Gene3D" id="6.10.140.1990">
    <property type="match status" value="1"/>
</dbReference>
<comment type="subcellular location">
    <subcellularLocation>
        <location evidence="1">Cell membrane</location>
    </subcellularLocation>
</comment>
<feature type="region of interest" description="Disordered" evidence="9">
    <location>
        <begin position="372"/>
        <end position="391"/>
    </location>
</feature>
<evidence type="ECO:0000259" key="14">
    <source>
        <dbReference type="Pfam" id="PF25967"/>
    </source>
</evidence>
<dbReference type="Gene3D" id="2.40.420.20">
    <property type="match status" value="1"/>
</dbReference>
<evidence type="ECO:0000256" key="5">
    <source>
        <dbReference type="ARBA" id="ARBA00022519"/>
    </source>
</evidence>
<evidence type="ECO:0000256" key="3">
    <source>
        <dbReference type="ARBA" id="ARBA00022448"/>
    </source>
</evidence>
<name>A0AB39HET7_9VIBR</name>
<keyword evidence="3" id="KW-0813">Transport</keyword>
<evidence type="ECO:0000256" key="10">
    <source>
        <dbReference type="SAM" id="Phobius"/>
    </source>
</evidence>
<keyword evidence="6 8" id="KW-0175">Coiled coil</keyword>
<evidence type="ECO:0000256" key="9">
    <source>
        <dbReference type="SAM" id="MobiDB-lite"/>
    </source>
</evidence>
<evidence type="ECO:0000256" key="7">
    <source>
        <dbReference type="ARBA" id="ARBA00023136"/>
    </source>
</evidence>
<evidence type="ECO:0000259" key="13">
    <source>
        <dbReference type="Pfam" id="PF25944"/>
    </source>
</evidence>